<gene>
    <name evidence="3" type="ORF">NL99_20520</name>
</gene>
<comment type="caution">
    <text evidence="3">The sequence shown here is derived from an EMBL/GenBank/DDBJ whole genome shotgun (WGS) entry which is preliminary data.</text>
</comment>
<protein>
    <submittedName>
        <fullName evidence="3">Helix-turn-helix domain-containing protein</fullName>
    </submittedName>
</protein>
<feature type="region of interest" description="Disordered" evidence="1">
    <location>
        <begin position="61"/>
        <end position="91"/>
    </location>
</feature>
<dbReference type="Proteomes" id="UP000839834">
    <property type="component" value="Unassembled WGS sequence"/>
</dbReference>
<dbReference type="GO" id="GO:0003677">
    <property type="term" value="F:DNA binding"/>
    <property type="evidence" value="ECO:0007669"/>
    <property type="project" value="InterPro"/>
</dbReference>
<dbReference type="InterPro" id="IPR010982">
    <property type="entry name" value="Lambda_DNA-bd_dom_sf"/>
</dbReference>
<dbReference type="EMBL" id="AAACVH010000041">
    <property type="protein sequence ID" value="EAA8667311.1"/>
    <property type="molecule type" value="Genomic_DNA"/>
</dbReference>
<dbReference type="AlphaFoldDB" id="A0A7U7L6T3"/>
<dbReference type="SUPFAM" id="SSF47413">
    <property type="entry name" value="lambda repressor-like DNA-binding domains"/>
    <property type="match status" value="1"/>
</dbReference>
<dbReference type="InterPro" id="IPR031856">
    <property type="entry name" value="YdaS_toxin-like"/>
</dbReference>
<dbReference type="Pfam" id="PF15943">
    <property type="entry name" value="YdaS_toxin"/>
    <property type="match status" value="1"/>
</dbReference>
<dbReference type="PROSITE" id="PS50943">
    <property type="entry name" value="HTH_CROC1"/>
    <property type="match status" value="1"/>
</dbReference>
<evidence type="ECO:0000313" key="3">
    <source>
        <dbReference type="EMBL" id="EAA8667311.1"/>
    </source>
</evidence>
<dbReference type="Gene3D" id="1.10.260.40">
    <property type="entry name" value="lambda repressor-like DNA-binding domains"/>
    <property type="match status" value="1"/>
</dbReference>
<evidence type="ECO:0000259" key="2">
    <source>
        <dbReference type="PROSITE" id="PS50943"/>
    </source>
</evidence>
<name>A0A7U7L6T3_SALER</name>
<dbReference type="CDD" id="cd00093">
    <property type="entry name" value="HTH_XRE"/>
    <property type="match status" value="1"/>
</dbReference>
<evidence type="ECO:0000256" key="1">
    <source>
        <dbReference type="SAM" id="MobiDB-lite"/>
    </source>
</evidence>
<accession>A0A7U7L6T3</accession>
<reference evidence="3" key="1">
    <citation type="submission" date="2018-08" db="EMBL/GenBank/DDBJ databases">
        <authorList>
            <consortium name="GenomeTrakr network: Whole genome sequencing for foodborne pathogen traceback"/>
        </authorList>
    </citation>
    <scope>NUCLEOTIDE SEQUENCE [LARGE SCALE GENOMIC DNA]</scope>
    <source>
        <strain evidence="3">FLUFL-367</strain>
    </source>
</reference>
<dbReference type="InterPro" id="IPR001387">
    <property type="entry name" value="Cro/C1-type_HTH"/>
</dbReference>
<feature type="domain" description="HTH cro/C1-type" evidence="2">
    <location>
        <begin position="10"/>
        <end position="57"/>
    </location>
</feature>
<proteinExistence type="predicted"/>
<sequence>MNLYLKQKIRRQFTQAKLAASIGLPQQVISRWVNGEPVPPKRVIQLCELLGWDVTPHEVRPDIYPNPTDGLPSENILSQLKTQRLNNDDHP</sequence>
<feature type="compositionally biased region" description="Polar residues" evidence="1">
    <location>
        <begin position="75"/>
        <end position="85"/>
    </location>
</feature>
<organism evidence="3">
    <name type="scientific">Salmonella enterica</name>
    <name type="common">Salmonella choleraesuis</name>
    <dbReference type="NCBI Taxonomy" id="28901"/>
    <lineage>
        <taxon>Bacteria</taxon>
        <taxon>Pseudomonadati</taxon>
        <taxon>Pseudomonadota</taxon>
        <taxon>Gammaproteobacteria</taxon>
        <taxon>Enterobacterales</taxon>
        <taxon>Enterobacteriaceae</taxon>
        <taxon>Salmonella</taxon>
    </lineage>
</organism>